<protein>
    <recommendedName>
        <fullName evidence="4">G-protein coupled receptors family 1 profile domain-containing protein</fullName>
    </recommendedName>
</protein>
<feature type="region of interest" description="Disordered" evidence="1">
    <location>
        <begin position="168"/>
        <end position="206"/>
    </location>
</feature>
<evidence type="ECO:0000256" key="1">
    <source>
        <dbReference type="SAM" id="MobiDB-lite"/>
    </source>
</evidence>
<gene>
    <name evidence="2" type="ORF">niasHS_014364</name>
</gene>
<evidence type="ECO:0008006" key="4">
    <source>
        <dbReference type="Google" id="ProtNLM"/>
    </source>
</evidence>
<name>A0ABD2I496_HETSC</name>
<sequence length="206" mass="22360">MTSACLNPLLYALINDSFRAAFLQLVRPLLLPCTSVVVEQQRSTLFNNSNHPAQQHTFSSALANRKTNTTAIDSSHPSKVLRGRSPLATEASYTALCSTNNGNGMTTARHATLSTTTVPADGGTGAETCRLLDPRSGGVSDATRLLLSPSPSPPPLIRVLVEEERTRLMPPAASDDRWRRRLSGLSRTDEEDEEEEDEDGRTTTLL</sequence>
<comment type="caution">
    <text evidence="2">The sequence shown here is derived from an EMBL/GenBank/DDBJ whole genome shotgun (WGS) entry which is preliminary data.</text>
</comment>
<dbReference type="Proteomes" id="UP001620645">
    <property type="component" value="Unassembled WGS sequence"/>
</dbReference>
<proteinExistence type="predicted"/>
<reference evidence="2 3" key="1">
    <citation type="submission" date="2024-10" db="EMBL/GenBank/DDBJ databases">
        <authorList>
            <person name="Kim D."/>
        </authorList>
    </citation>
    <scope>NUCLEOTIDE SEQUENCE [LARGE SCALE GENOMIC DNA]</scope>
    <source>
        <strain evidence="2">Taebaek</strain>
    </source>
</reference>
<feature type="compositionally biased region" description="Acidic residues" evidence="1">
    <location>
        <begin position="189"/>
        <end position="199"/>
    </location>
</feature>
<evidence type="ECO:0000313" key="3">
    <source>
        <dbReference type="Proteomes" id="UP001620645"/>
    </source>
</evidence>
<dbReference type="AlphaFoldDB" id="A0ABD2I496"/>
<evidence type="ECO:0000313" key="2">
    <source>
        <dbReference type="EMBL" id="KAL3074919.1"/>
    </source>
</evidence>
<accession>A0ABD2I496</accession>
<dbReference type="EMBL" id="JBICCN010000356">
    <property type="protein sequence ID" value="KAL3074919.1"/>
    <property type="molecule type" value="Genomic_DNA"/>
</dbReference>
<keyword evidence="3" id="KW-1185">Reference proteome</keyword>
<dbReference type="Gene3D" id="1.20.1070.10">
    <property type="entry name" value="Rhodopsin 7-helix transmembrane proteins"/>
    <property type="match status" value="1"/>
</dbReference>
<dbReference type="SUPFAM" id="SSF81321">
    <property type="entry name" value="Family A G protein-coupled receptor-like"/>
    <property type="match status" value="1"/>
</dbReference>
<organism evidence="2 3">
    <name type="scientific">Heterodera schachtii</name>
    <name type="common">Sugarbeet cyst nematode worm</name>
    <name type="synonym">Tylenchus schachtii</name>
    <dbReference type="NCBI Taxonomy" id="97005"/>
    <lineage>
        <taxon>Eukaryota</taxon>
        <taxon>Metazoa</taxon>
        <taxon>Ecdysozoa</taxon>
        <taxon>Nematoda</taxon>
        <taxon>Chromadorea</taxon>
        <taxon>Rhabditida</taxon>
        <taxon>Tylenchina</taxon>
        <taxon>Tylenchomorpha</taxon>
        <taxon>Tylenchoidea</taxon>
        <taxon>Heteroderidae</taxon>
        <taxon>Heteroderinae</taxon>
        <taxon>Heterodera</taxon>
    </lineage>
</organism>